<reference evidence="1 2" key="1">
    <citation type="submission" date="2018-07" db="EMBL/GenBank/DDBJ databases">
        <title>Erythrobacter nanhaiensis sp. nov., a novel member of the genus Erythrobacter isolated from the South China Sea.</title>
        <authorList>
            <person name="Chen X."/>
            <person name="Liu J."/>
        </authorList>
    </citation>
    <scope>NUCLEOTIDE SEQUENCE [LARGE SCALE GENOMIC DNA]</scope>
    <source>
        <strain evidence="1 2">S-5</strain>
    </source>
</reference>
<evidence type="ECO:0000313" key="1">
    <source>
        <dbReference type="EMBL" id="RDS77612.1"/>
    </source>
</evidence>
<dbReference type="EMBL" id="QRBB01000001">
    <property type="protein sequence ID" value="RDS77612.1"/>
    <property type="molecule type" value="Genomic_DNA"/>
</dbReference>
<protein>
    <submittedName>
        <fullName evidence="1">Uncharacterized protein</fullName>
    </submittedName>
</protein>
<organism evidence="1 2">
    <name type="scientific">Alteriqipengyuania lutimaris</name>
    <dbReference type="NCBI Taxonomy" id="1538146"/>
    <lineage>
        <taxon>Bacteria</taxon>
        <taxon>Pseudomonadati</taxon>
        <taxon>Pseudomonadota</taxon>
        <taxon>Alphaproteobacteria</taxon>
        <taxon>Sphingomonadales</taxon>
        <taxon>Erythrobacteraceae</taxon>
        <taxon>Alteriqipengyuania</taxon>
    </lineage>
</organism>
<comment type="caution">
    <text evidence="1">The sequence shown here is derived from an EMBL/GenBank/DDBJ whole genome shotgun (WGS) entry which is preliminary data.</text>
</comment>
<name>A0A395LL07_9SPHN</name>
<accession>A0A395LL07</accession>
<gene>
    <name evidence="1" type="ORF">DL238_08345</name>
</gene>
<evidence type="ECO:0000313" key="2">
    <source>
        <dbReference type="Proteomes" id="UP000254101"/>
    </source>
</evidence>
<keyword evidence="2" id="KW-1185">Reference proteome</keyword>
<dbReference type="Proteomes" id="UP000254101">
    <property type="component" value="Unassembled WGS sequence"/>
</dbReference>
<proteinExistence type="predicted"/>
<sequence length="81" mass="9274">MHSARKISKYFKSIRESHTLDRRLILNDFTGIQLLDGQEIENVSGGAPMAEDVHYGIWDWITTGRWTDLMPEIPTEDPDAS</sequence>
<dbReference type="AlphaFoldDB" id="A0A395LL07"/>